<accession>A0A0F9BZJ5</accession>
<organism evidence="1">
    <name type="scientific">marine sediment metagenome</name>
    <dbReference type="NCBI Taxonomy" id="412755"/>
    <lineage>
        <taxon>unclassified sequences</taxon>
        <taxon>metagenomes</taxon>
        <taxon>ecological metagenomes</taxon>
    </lineage>
</organism>
<gene>
    <name evidence="1" type="ORF">LCGC14_2669210</name>
</gene>
<feature type="non-terminal residue" evidence="1">
    <location>
        <position position="1"/>
    </location>
</feature>
<comment type="caution">
    <text evidence="1">The sequence shown here is derived from an EMBL/GenBank/DDBJ whole genome shotgun (WGS) entry which is preliminary data.</text>
</comment>
<dbReference type="EMBL" id="LAZR01046754">
    <property type="protein sequence ID" value="KKK95794.1"/>
    <property type="molecule type" value="Genomic_DNA"/>
</dbReference>
<proteinExistence type="predicted"/>
<dbReference type="AlphaFoldDB" id="A0A0F9BZJ5"/>
<dbReference type="InterPro" id="IPR036412">
    <property type="entry name" value="HAD-like_sf"/>
</dbReference>
<dbReference type="SUPFAM" id="SSF56784">
    <property type="entry name" value="HAD-like"/>
    <property type="match status" value="1"/>
</dbReference>
<reference evidence="1" key="1">
    <citation type="journal article" date="2015" name="Nature">
        <title>Complex archaea that bridge the gap between prokaryotes and eukaryotes.</title>
        <authorList>
            <person name="Spang A."/>
            <person name="Saw J.H."/>
            <person name="Jorgensen S.L."/>
            <person name="Zaremba-Niedzwiedzka K."/>
            <person name="Martijn J."/>
            <person name="Lind A.E."/>
            <person name="van Eijk R."/>
            <person name="Schleper C."/>
            <person name="Guy L."/>
            <person name="Ettema T.J."/>
        </authorList>
    </citation>
    <scope>NUCLEOTIDE SEQUENCE</scope>
</reference>
<dbReference type="Gene3D" id="3.40.50.1000">
    <property type="entry name" value="HAD superfamily/HAD-like"/>
    <property type="match status" value="1"/>
</dbReference>
<protein>
    <recommendedName>
        <fullName evidence="2">Polynucleotide kinase</fullName>
    </recommendedName>
</protein>
<evidence type="ECO:0000313" key="1">
    <source>
        <dbReference type="EMBL" id="KKK95794.1"/>
    </source>
</evidence>
<sequence>YRICRGERIMPWVGFDFDGTLAREHTFEPVPPMVERLRKYLRQGLEVRILTARGNDAVGIRLVKDWLKKHNLPDLKVTSNKDYQMIVLYDDRARQVIQNTGVVVGEDDDFTRRDIIVPNTKIITKDDEN</sequence>
<name>A0A0F9BZJ5_9ZZZZ</name>
<dbReference type="InterPro" id="IPR023214">
    <property type="entry name" value="HAD_sf"/>
</dbReference>
<dbReference type="CDD" id="cd01427">
    <property type="entry name" value="HAD_like"/>
    <property type="match status" value="1"/>
</dbReference>
<evidence type="ECO:0008006" key="2">
    <source>
        <dbReference type="Google" id="ProtNLM"/>
    </source>
</evidence>